<dbReference type="Proteomes" id="UP000501812">
    <property type="component" value="Chromosome"/>
</dbReference>
<keyword evidence="2" id="KW-1185">Reference proteome</keyword>
<evidence type="ECO:0000313" key="1">
    <source>
        <dbReference type="EMBL" id="QJE99132.1"/>
    </source>
</evidence>
<dbReference type="RefSeq" id="WP_169457618.1">
    <property type="nucleotide sequence ID" value="NZ_CP051774.1"/>
</dbReference>
<dbReference type="EMBL" id="CP051774">
    <property type="protein sequence ID" value="QJE99132.1"/>
    <property type="molecule type" value="Genomic_DNA"/>
</dbReference>
<name>A0A858RQF8_9BACT</name>
<dbReference type="AlphaFoldDB" id="A0A858RQF8"/>
<organism evidence="1 2">
    <name type="scientific">Luteolibacter luteus</name>
    <dbReference type="NCBI Taxonomy" id="2728835"/>
    <lineage>
        <taxon>Bacteria</taxon>
        <taxon>Pseudomonadati</taxon>
        <taxon>Verrucomicrobiota</taxon>
        <taxon>Verrucomicrobiia</taxon>
        <taxon>Verrucomicrobiales</taxon>
        <taxon>Verrucomicrobiaceae</taxon>
        <taxon>Luteolibacter</taxon>
    </lineage>
</organism>
<accession>A0A858RQF8</accession>
<gene>
    <name evidence="1" type="ORF">HHL09_26245</name>
</gene>
<protein>
    <submittedName>
        <fullName evidence="1">Uncharacterized protein</fullName>
    </submittedName>
</protein>
<evidence type="ECO:0000313" key="2">
    <source>
        <dbReference type="Proteomes" id="UP000501812"/>
    </source>
</evidence>
<proteinExistence type="predicted"/>
<reference evidence="1 2" key="1">
    <citation type="submission" date="2020-04" db="EMBL/GenBank/DDBJ databases">
        <title>Luteolibacter sp. G-1-1-1 isolated from soil.</title>
        <authorList>
            <person name="Dahal R.H."/>
        </authorList>
    </citation>
    <scope>NUCLEOTIDE SEQUENCE [LARGE SCALE GENOMIC DNA]</scope>
    <source>
        <strain evidence="1 2">G-1-1-1</strain>
    </source>
</reference>
<sequence length="826" mass="91153">MSRQIERRISFNGGEVSPWIEPRIDLEKYRSSARRMENFRPATYGGAFSRAGTLFVGPQPNAAEAARLVAFEFSASTTMMLVFTAGEFTVYTTGEVPSVPVVDTGGVDGIWSTGKSYPRGTWIQQVAEGFQGIYYCNEDHGSGAFPADLTAGKWTLTSAFKRATPYAAAELRELQFQQINDLVYVTHPNHAPRIISRHANNKWTIDKLVQEWPALRDENITNTSLQASAVTGNGITITANDDIFQPGHVGSRWVMRHRRAKPYVVRRIKDAAANDTSEELFVLGDWSLSVITADNMGNWEVVGVVERSYNKITWETVRSMAASRSDRSGIITGTEIDPCWMRVRIDSIDGPSLAPPHGKFTLEAVDPDHHGIFEVTGYSDAQHVTANVIFTIANHTEPTKRWSEPAWSDYRGWPRTVCIHEQRLMLGGSASQPQTVWGSIIDDFHNFRTGSDDDMGLALTFAGQKANAIQWMVSQGTLILGTSGAEGPVGAREAEKTLTPGNARAGKFSYTGSAFIQAIPVQDTVIFIQRNGRKAWEFSFVFESDGYKAQDLTLLAEHITDGQIVEVALQRYPEPVVWCVDSGGQLLGLAYERNQNIAGWFRYVTDGDFESVAVLSSGGEEDQVWVTVRRGGSRFIERFQPDRMRLLKEGQQARVCSADAAVIHEGAATLTIGGLEHLEGRSVCVLADGAPLPDKVVSSGQITLEMPASTVIAGLPFTCYLQPSYVETGDPNSLSKVAWKNLHRVDLELWKSLGCSVSANDGETWERVEFLQQGMAMDAPLPLYSGYKEVACDSRSERKTSPIIRQTQPLPLNVLSLHVWHEMNAG</sequence>
<dbReference type="KEGG" id="luo:HHL09_26245"/>